<dbReference type="PANTHER" id="PTHR35807">
    <property type="entry name" value="TRANSCRIPTIONAL REGULATOR REDD-RELATED"/>
    <property type="match status" value="1"/>
</dbReference>
<evidence type="ECO:0000256" key="4">
    <source>
        <dbReference type="ARBA" id="ARBA00023125"/>
    </source>
</evidence>
<dbReference type="SUPFAM" id="SSF48452">
    <property type="entry name" value="TPR-like"/>
    <property type="match status" value="2"/>
</dbReference>
<evidence type="ECO:0000313" key="9">
    <source>
        <dbReference type="EMBL" id="RMB83496.1"/>
    </source>
</evidence>
<dbReference type="PRINTS" id="PR00364">
    <property type="entry name" value="DISEASERSIST"/>
</dbReference>
<sequence>MRYRVLGPVHMTPRMPSAAKPRAVLATLLVQRNTVVSTHTLIDELWGAQPPRTATTTLQVYVSQLRKALLAGPDGTVAETGAEQPLLTRPPGYLMRADAAELDLAVFESLRAEGRAAYGRHEYEAASRALGRALGLWTGPALSGIPHGPTLETSAIRLNELRAEVLEQRISADLRLGLHQELVGELMALAHEHPLRETLHCHLMVALYRSGRQSDALHVYQRARRSLVDELGVEPGPVLSRLQERILASDPSLARHGEPERRLVPVGGSGGRPAAGAPGGPADGPAGGVRDAGPTVWLPPAVADFTGREDQLALGERLLGDEPAGRNRVLVLSGRAGAGKTALAVRLAHGAADRFPDGRILVTLRDAGGRAVEPRTAMATLLRRLRGPQATAAEEDTAAAPPLPSSEAELAELLHRRAEGRRMLVVLDDAVSEAQVRPVLSALPDSTVILTSRQVLGALESVRRLTLDVLSAPEAEALLAACGGERMRDEPEAAAEIARLCGRLPLALRVAAAGLAARPHWTAAGLARRLRDERTRLATLALGDLDVRGTLLTAYHDVDEEARHAFRLLGLAPLPDFAPWTATALLGADPARAERLTERLVQAHLLEARRRPGRLAPVRYGFHALLRSLALDVSAEESPQEGTAAVARLCRAYLALARHADAQLAPGRDRLAHEAEPVAGISPEEVVGGAPLRWFQEESAGLSEAVRQAHAAGLWRLCCALASAAAGYYEAGALWDAWESTHDLALDAARRSGDVHAEAVILRSLGDLSWQRHRTAQAVDRYHLAWHLFVRHGDRAAAGRCLSAEADALLAMGHVGGAGRGYARALSVSRPAGDVRGAAESLRGLALVAQREGRHEEALARLAECESAARSAGDHRWSEYARRTAFALRTALGSGRPAAVASIPLEVRPGVWLFHPAQPTRRAA</sequence>
<gene>
    <name evidence="9" type="ORF">CTZ28_24490</name>
</gene>
<dbReference type="Gene3D" id="3.40.50.300">
    <property type="entry name" value="P-loop containing nucleotide triphosphate hydrolases"/>
    <property type="match status" value="1"/>
</dbReference>
<feature type="region of interest" description="Disordered" evidence="7">
    <location>
        <begin position="250"/>
        <end position="288"/>
    </location>
</feature>
<dbReference type="GO" id="GO:0006355">
    <property type="term" value="P:regulation of DNA-templated transcription"/>
    <property type="evidence" value="ECO:0007669"/>
    <property type="project" value="InterPro"/>
</dbReference>
<dbReference type="InterPro" id="IPR001867">
    <property type="entry name" value="OmpR/PhoB-type_DNA-bd"/>
</dbReference>
<comment type="similarity">
    <text evidence="1">Belongs to the AfsR/DnrI/RedD regulatory family.</text>
</comment>
<dbReference type="GO" id="GO:0000160">
    <property type="term" value="P:phosphorelay signal transduction system"/>
    <property type="evidence" value="ECO:0007669"/>
    <property type="project" value="UniProtKB-KW"/>
</dbReference>
<evidence type="ECO:0000313" key="10">
    <source>
        <dbReference type="Proteomes" id="UP000270471"/>
    </source>
</evidence>
<dbReference type="RefSeq" id="WP_121891850.1">
    <property type="nucleotide sequence ID" value="NZ_PENI01000016.1"/>
</dbReference>
<name>A0A3M0IN36_9ACTN</name>
<evidence type="ECO:0000256" key="3">
    <source>
        <dbReference type="ARBA" id="ARBA00023015"/>
    </source>
</evidence>
<dbReference type="Pfam" id="PF00931">
    <property type="entry name" value="NB-ARC"/>
    <property type="match status" value="1"/>
</dbReference>
<dbReference type="Pfam" id="PF03704">
    <property type="entry name" value="BTAD"/>
    <property type="match status" value="1"/>
</dbReference>
<dbReference type="InterPro" id="IPR003593">
    <property type="entry name" value="AAA+_ATPase"/>
</dbReference>
<evidence type="ECO:0000259" key="8">
    <source>
        <dbReference type="PROSITE" id="PS51755"/>
    </source>
</evidence>
<keyword evidence="3" id="KW-0805">Transcription regulation</keyword>
<dbReference type="PROSITE" id="PS51755">
    <property type="entry name" value="OMPR_PHOB"/>
    <property type="match status" value="1"/>
</dbReference>
<dbReference type="InterPro" id="IPR027417">
    <property type="entry name" value="P-loop_NTPase"/>
</dbReference>
<evidence type="ECO:0000256" key="6">
    <source>
        <dbReference type="PROSITE-ProRule" id="PRU01091"/>
    </source>
</evidence>
<dbReference type="SMART" id="SM00382">
    <property type="entry name" value="AAA"/>
    <property type="match status" value="1"/>
</dbReference>
<keyword evidence="4 6" id="KW-0238">DNA-binding</keyword>
<dbReference type="EMBL" id="PENI01000016">
    <property type="protein sequence ID" value="RMB83496.1"/>
    <property type="molecule type" value="Genomic_DNA"/>
</dbReference>
<dbReference type="InterPro" id="IPR002182">
    <property type="entry name" value="NB-ARC"/>
</dbReference>
<evidence type="ECO:0000256" key="1">
    <source>
        <dbReference type="ARBA" id="ARBA00005820"/>
    </source>
</evidence>
<reference evidence="9 10" key="1">
    <citation type="submission" date="2017-11" db="EMBL/GenBank/DDBJ databases">
        <title>Draft genome of actinobacteria isolated from guarana (Paullinia cupana (Mart.) Ducke.</title>
        <authorList>
            <person name="Siqueira K.A."/>
            <person name="Liotti R.G."/>
            <person name="Mendes T.A.O."/>
            <person name="Soares M.A."/>
        </authorList>
    </citation>
    <scope>NUCLEOTIDE SEQUENCE [LARGE SCALE GENOMIC DNA]</scope>
    <source>
        <strain evidence="9 10">193</strain>
    </source>
</reference>
<dbReference type="PANTHER" id="PTHR35807:SF1">
    <property type="entry name" value="TRANSCRIPTIONAL REGULATOR REDD"/>
    <property type="match status" value="1"/>
</dbReference>
<feature type="DNA-binding region" description="OmpR/PhoB-type" evidence="6">
    <location>
        <begin position="1"/>
        <end position="97"/>
    </location>
</feature>
<evidence type="ECO:0000256" key="5">
    <source>
        <dbReference type="ARBA" id="ARBA00023163"/>
    </source>
</evidence>
<dbReference type="InterPro" id="IPR051677">
    <property type="entry name" value="AfsR-DnrI-RedD_regulator"/>
</dbReference>
<dbReference type="SMART" id="SM00862">
    <property type="entry name" value="Trans_reg_C"/>
    <property type="match status" value="1"/>
</dbReference>
<keyword evidence="5" id="KW-0804">Transcription</keyword>
<dbReference type="AlphaFoldDB" id="A0A3M0IN36"/>
<dbReference type="SUPFAM" id="SSF46894">
    <property type="entry name" value="C-terminal effector domain of the bipartite response regulators"/>
    <property type="match status" value="1"/>
</dbReference>
<dbReference type="InterPro" id="IPR011990">
    <property type="entry name" value="TPR-like_helical_dom_sf"/>
</dbReference>
<dbReference type="GO" id="GO:0003677">
    <property type="term" value="F:DNA binding"/>
    <property type="evidence" value="ECO:0007669"/>
    <property type="project" value="UniProtKB-UniRule"/>
</dbReference>
<protein>
    <submittedName>
        <fullName evidence="9">Transcriptional regulator</fullName>
    </submittedName>
</protein>
<feature type="domain" description="OmpR/PhoB-type" evidence="8">
    <location>
        <begin position="1"/>
        <end position="97"/>
    </location>
</feature>
<dbReference type="GO" id="GO:0043531">
    <property type="term" value="F:ADP binding"/>
    <property type="evidence" value="ECO:0007669"/>
    <property type="project" value="InterPro"/>
</dbReference>
<dbReference type="InterPro" id="IPR036388">
    <property type="entry name" value="WH-like_DNA-bd_sf"/>
</dbReference>
<dbReference type="Proteomes" id="UP000270471">
    <property type="component" value="Unassembled WGS sequence"/>
</dbReference>
<evidence type="ECO:0000256" key="7">
    <source>
        <dbReference type="SAM" id="MobiDB-lite"/>
    </source>
</evidence>
<feature type="compositionally biased region" description="Gly residues" evidence="7">
    <location>
        <begin position="267"/>
        <end position="287"/>
    </location>
</feature>
<dbReference type="Gene3D" id="1.25.40.10">
    <property type="entry name" value="Tetratricopeptide repeat domain"/>
    <property type="match status" value="2"/>
</dbReference>
<dbReference type="InterPro" id="IPR016032">
    <property type="entry name" value="Sig_transdc_resp-reg_C-effctor"/>
</dbReference>
<dbReference type="SUPFAM" id="SSF52540">
    <property type="entry name" value="P-loop containing nucleoside triphosphate hydrolases"/>
    <property type="match status" value="1"/>
</dbReference>
<dbReference type="OrthoDB" id="134712at2"/>
<dbReference type="Pfam" id="PF00486">
    <property type="entry name" value="Trans_reg_C"/>
    <property type="match status" value="1"/>
</dbReference>
<dbReference type="SMART" id="SM01043">
    <property type="entry name" value="BTAD"/>
    <property type="match status" value="1"/>
</dbReference>
<dbReference type="CDD" id="cd15831">
    <property type="entry name" value="BTAD"/>
    <property type="match status" value="1"/>
</dbReference>
<feature type="compositionally biased region" description="Basic and acidic residues" evidence="7">
    <location>
        <begin position="253"/>
        <end position="263"/>
    </location>
</feature>
<accession>A0A3M0IN36</accession>
<keyword evidence="2" id="KW-0902">Two-component regulatory system</keyword>
<comment type="caution">
    <text evidence="9">The sequence shown here is derived from an EMBL/GenBank/DDBJ whole genome shotgun (WGS) entry which is preliminary data.</text>
</comment>
<dbReference type="Gene3D" id="1.10.10.10">
    <property type="entry name" value="Winged helix-like DNA-binding domain superfamily/Winged helix DNA-binding domain"/>
    <property type="match status" value="1"/>
</dbReference>
<proteinExistence type="inferred from homology"/>
<evidence type="ECO:0000256" key="2">
    <source>
        <dbReference type="ARBA" id="ARBA00023012"/>
    </source>
</evidence>
<keyword evidence="10" id="KW-1185">Reference proteome</keyword>
<dbReference type="InterPro" id="IPR005158">
    <property type="entry name" value="BTAD"/>
</dbReference>
<organism evidence="9 10">
    <name type="scientific">Streptomyces shenzhenensis</name>
    <dbReference type="NCBI Taxonomy" id="943815"/>
    <lineage>
        <taxon>Bacteria</taxon>
        <taxon>Bacillati</taxon>
        <taxon>Actinomycetota</taxon>
        <taxon>Actinomycetes</taxon>
        <taxon>Kitasatosporales</taxon>
        <taxon>Streptomycetaceae</taxon>
        <taxon>Streptomyces</taxon>
    </lineage>
</organism>